<evidence type="ECO:0000313" key="3">
    <source>
        <dbReference type="Proteomes" id="UP000034291"/>
    </source>
</evidence>
<feature type="transmembrane region" description="Helical" evidence="1">
    <location>
        <begin position="77"/>
        <end position="94"/>
    </location>
</feature>
<accession>A0A0F8V3W0</accession>
<evidence type="ECO:0000256" key="1">
    <source>
        <dbReference type="SAM" id="Phobius"/>
    </source>
</evidence>
<dbReference type="EMBL" id="JZBS01000375">
    <property type="protein sequence ID" value="KKK26463.1"/>
    <property type="molecule type" value="Genomic_DNA"/>
</dbReference>
<dbReference type="AlphaFoldDB" id="A0A0F8V3W0"/>
<dbReference type="OrthoDB" id="191995at2759"/>
<gene>
    <name evidence="2" type="ORF">ARAM_000263</name>
</gene>
<feature type="transmembrane region" description="Helical" evidence="1">
    <location>
        <begin position="199"/>
        <end position="218"/>
    </location>
</feature>
<feature type="transmembrane region" description="Helical" evidence="1">
    <location>
        <begin position="298"/>
        <end position="320"/>
    </location>
</feature>
<protein>
    <recommendedName>
        <fullName evidence="4">Low temperature requirement A protein</fullName>
    </recommendedName>
</protein>
<feature type="non-terminal residue" evidence="2">
    <location>
        <position position="1"/>
    </location>
</feature>
<comment type="caution">
    <text evidence="2">The sequence shown here is derived from an EMBL/GenBank/DDBJ whole genome shotgun (WGS) entry which is preliminary data.</text>
</comment>
<keyword evidence="3" id="KW-1185">Reference proteome</keyword>
<feature type="transmembrane region" description="Helical" evidence="1">
    <location>
        <begin position="340"/>
        <end position="358"/>
    </location>
</feature>
<feature type="transmembrane region" description="Helical" evidence="1">
    <location>
        <begin position="239"/>
        <end position="261"/>
    </location>
</feature>
<dbReference type="InterPro" id="IPR010640">
    <property type="entry name" value="Low_temperature_requirement_A"/>
</dbReference>
<feature type="transmembrane region" description="Helical" evidence="1">
    <location>
        <begin position="106"/>
        <end position="123"/>
    </location>
</feature>
<feature type="transmembrane region" description="Helical" evidence="1">
    <location>
        <begin position="267"/>
        <end position="286"/>
    </location>
</feature>
<evidence type="ECO:0000313" key="2">
    <source>
        <dbReference type="EMBL" id="KKK26463.1"/>
    </source>
</evidence>
<dbReference type="Pfam" id="PF06772">
    <property type="entry name" value="LtrA"/>
    <property type="match status" value="1"/>
</dbReference>
<feature type="transmembrane region" description="Helical" evidence="1">
    <location>
        <begin position="169"/>
        <end position="187"/>
    </location>
</feature>
<dbReference type="PANTHER" id="PTHR36840:SF1">
    <property type="entry name" value="BLL5714 PROTEIN"/>
    <property type="match status" value="1"/>
</dbReference>
<proteinExistence type="predicted"/>
<dbReference type="STRING" id="308745.A0A0F8V3W0"/>
<keyword evidence="1" id="KW-0472">Membrane</keyword>
<sequence>RRRVAMPAVNAQVLETDSRYLFRQPVALQWFENGRLVKCKEEERSAGPFELFLDLLYVAILANFAEALAEDISGVSLVKYLLILAPSWQVWSDLRELMNSFYNDDLLQRVLILWIMALMVVYGNNAPLVNESIGAMRATVASYMVARVSCNAAHLFYSFSSYHHRPQQRLWVALSSLSLCIYIPLYFDTVSIRSKIAVATVAIVVEQALWIFCFSPAAKKLLKAKYTTAVDIPHEVDRFAAFYIIVLGEYLYQIVVGSPAAMGLNLGLLHAVWTLIIAFCLNWMYVHKDGGLHSTHPLRYSVSTAFAWAFLHLPLCASLLASGHVAATSTAEDRFEDPERWLLCGSLGAGMFCLYALASLFECNDQPCTLILGKHSRIIMRPIVGVILVLLGLANKLDITSVLSIVMALVVFCLIWENVTSLRQDAQLWEPWENTKYPEERDHIDDLNNIII</sequence>
<dbReference type="Proteomes" id="UP000034291">
    <property type="component" value="Unassembled WGS sequence"/>
</dbReference>
<reference evidence="2 3" key="1">
    <citation type="submission" date="2015-02" db="EMBL/GenBank/DDBJ databases">
        <title>Draft Genome Sequences of Two Closely-Related Aflatoxigenic Aspergillus Species Obtained from the Cote d'Ivoire.</title>
        <authorList>
            <person name="Moore G.G."/>
            <person name="Beltz S.B."/>
            <person name="Mack B.M."/>
        </authorList>
    </citation>
    <scope>NUCLEOTIDE SEQUENCE [LARGE SCALE GENOMIC DNA]</scope>
    <source>
        <strain evidence="2 3">SRRC1468</strain>
    </source>
</reference>
<dbReference type="PANTHER" id="PTHR36840">
    <property type="entry name" value="BLL5714 PROTEIN"/>
    <property type="match status" value="1"/>
</dbReference>
<feature type="transmembrane region" description="Helical" evidence="1">
    <location>
        <begin position="401"/>
        <end position="419"/>
    </location>
</feature>
<evidence type="ECO:0008006" key="4">
    <source>
        <dbReference type="Google" id="ProtNLM"/>
    </source>
</evidence>
<feature type="transmembrane region" description="Helical" evidence="1">
    <location>
        <begin position="378"/>
        <end position="395"/>
    </location>
</feature>
<organism evidence="2 3">
    <name type="scientific">Aspergillus rambellii</name>
    <dbReference type="NCBI Taxonomy" id="308745"/>
    <lineage>
        <taxon>Eukaryota</taxon>
        <taxon>Fungi</taxon>
        <taxon>Dikarya</taxon>
        <taxon>Ascomycota</taxon>
        <taxon>Pezizomycotina</taxon>
        <taxon>Eurotiomycetes</taxon>
        <taxon>Eurotiomycetidae</taxon>
        <taxon>Eurotiales</taxon>
        <taxon>Aspergillaceae</taxon>
        <taxon>Aspergillus</taxon>
        <taxon>Aspergillus subgen. Nidulantes</taxon>
    </lineage>
</organism>
<name>A0A0F8V3W0_9EURO</name>
<keyword evidence="1" id="KW-1133">Transmembrane helix</keyword>
<keyword evidence="1" id="KW-0812">Transmembrane</keyword>